<dbReference type="Gene3D" id="3.50.50.60">
    <property type="entry name" value="FAD/NAD(P)-binding domain"/>
    <property type="match status" value="2"/>
</dbReference>
<dbReference type="InterPro" id="IPR051209">
    <property type="entry name" value="FAD-bind_Monooxygenase_sf"/>
</dbReference>
<reference evidence="5 6" key="1">
    <citation type="submission" date="2024-03" db="EMBL/GenBank/DDBJ databases">
        <title>Genome-scale model development and genomic sequencing of the oleaginous clade Lipomyces.</title>
        <authorList>
            <consortium name="Lawrence Berkeley National Laboratory"/>
            <person name="Czajka J.J."/>
            <person name="Han Y."/>
            <person name="Kim J."/>
            <person name="Mondo S.J."/>
            <person name="Hofstad B.A."/>
            <person name="Robles A."/>
            <person name="Haridas S."/>
            <person name="Riley R."/>
            <person name="LaButti K."/>
            <person name="Pangilinan J."/>
            <person name="Andreopoulos W."/>
            <person name="Lipzen A."/>
            <person name="Yan J."/>
            <person name="Wang M."/>
            <person name="Ng V."/>
            <person name="Grigoriev I.V."/>
            <person name="Spatafora J.W."/>
            <person name="Magnuson J.K."/>
            <person name="Baker S.E."/>
            <person name="Pomraning K.R."/>
        </authorList>
    </citation>
    <scope>NUCLEOTIDE SEQUENCE [LARGE SCALE GENOMIC DNA]</scope>
    <source>
        <strain evidence="5 6">Phaff 52-87</strain>
    </source>
</reference>
<dbReference type="PANTHER" id="PTHR42877:SF11">
    <property type="entry name" value="MONOOXYGENASE, PUTATIVE (AFU_ORTHOLOGUE AFUA_6G13790)-RELATED"/>
    <property type="match status" value="1"/>
</dbReference>
<dbReference type="InterPro" id="IPR020946">
    <property type="entry name" value="Flavin_mOase-like"/>
</dbReference>
<sequence>MTVPEVKKNEQQEHAANWVPINEVPVYTPRKTTIVCAGAGYGGLMLAYKIQEELKCEDLIELIILEKNDHVGGTWYENHYAGAACDVPAHIYTFMFEPNPDWSSFYVGSREILEYITRTTKKYNLDKNVQFSRKITKVAWDNDTGKWHVSATDLTNSSTVGYEADVFVDASGVLNKWEFPKIKGINDFKGHLVHSVSWDDDHSYAGERVAVIGNGSSAIQIMPVIAKEASYVANLIRNPTWVSTGYAAHLSRTGRNFKYTEEEKRRFREDPAHFLEYRHRMEHEFNKFFYALFNDSPEQQAVHEQFTEIMRQRLNYDEELCARLIPDWKVGCRRLTPGDNYLECFASGQAELVTQPIDHIGEHSIVLTDGREIEVDAIIAATGFDVSYLPKWQTSGRKGASLEKLWADVPTAYFSVCAPEMPNYFIVNGPNCPIGHGSLLSVMKWTIDYAVAWTQKLAREDIKSFVPSAGAVADYNEYTQEFLKRTVWTSGCVSWYKKQGRVTAMYGGSILHYKQILDNIRGEDFEIEYRSPNRFRFMGNGLTNAEVEGGDLATYINK</sequence>
<dbReference type="PANTHER" id="PTHR42877">
    <property type="entry name" value="L-ORNITHINE N(5)-MONOOXYGENASE-RELATED"/>
    <property type="match status" value="1"/>
</dbReference>
<protein>
    <submittedName>
        <fullName evidence="5">Uncharacterized protein</fullName>
    </submittedName>
</protein>
<keyword evidence="6" id="KW-1185">Reference proteome</keyword>
<keyword evidence="2" id="KW-0285">Flavoprotein</keyword>
<accession>A0ABR1F7A0</accession>
<comment type="caution">
    <text evidence="5">The sequence shown here is derived from an EMBL/GenBank/DDBJ whole genome shotgun (WGS) entry which is preliminary data.</text>
</comment>
<dbReference type="GeneID" id="90036573"/>
<evidence type="ECO:0000313" key="6">
    <source>
        <dbReference type="Proteomes" id="UP001498771"/>
    </source>
</evidence>
<evidence type="ECO:0000256" key="3">
    <source>
        <dbReference type="ARBA" id="ARBA00022827"/>
    </source>
</evidence>
<proteinExistence type="inferred from homology"/>
<evidence type="ECO:0000256" key="1">
    <source>
        <dbReference type="ARBA" id="ARBA00010139"/>
    </source>
</evidence>
<dbReference type="SUPFAM" id="SSF51905">
    <property type="entry name" value="FAD/NAD(P)-binding domain"/>
    <property type="match status" value="2"/>
</dbReference>
<dbReference type="Pfam" id="PF00743">
    <property type="entry name" value="FMO-like"/>
    <property type="match status" value="1"/>
</dbReference>
<comment type="similarity">
    <text evidence="1">Belongs to the FAD-binding monooxygenase family.</text>
</comment>
<evidence type="ECO:0000313" key="5">
    <source>
        <dbReference type="EMBL" id="KAK7205720.1"/>
    </source>
</evidence>
<dbReference type="RefSeq" id="XP_064768753.1">
    <property type="nucleotide sequence ID" value="XM_064911061.1"/>
</dbReference>
<gene>
    <name evidence="5" type="ORF">BZA70DRAFT_266842</name>
</gene>
<keyword evidence="3" id="KW-0274">FAD</keyword>
<organism evidence="5 6">
    <name type="scientific">Myxozyma melibiosi</name>
    <dbReference type="NCBI Taxonomy" id="54550"/>
    <lineage>
        <taxon>Eukaryota</taxon>
        <taxon>Fungi</taxon>
        <taxon>Dikarya</taxon>
        <taxon>Ascomycota</taxon>
        <taxon>Saccharomycotina</taxon>
        <taxon>Lipomycetes</taxon>
        <taxon>Lipomycetales</taxon>
        <taxon>Lipomycetaceae</taxon>
        <taxon>Myxozyma</taxon>
    </lineage>
</organism>
<evidence type="ECO:0000256" key="4">
    <source>
        <dbReference type="ARBA" id="ARBA00023002"/>
    </source>
</evidence>
<evidence type="ECO:0000256" key="2">
    <source>
        <dbReference type="ARBA" id="ARBA00022630"/>
    </source>
</evidence>
<dbReference type="InterPro" id="IPR036188">
    <property type="entry name" value="FAD/NAD-bd_sf"/>
</dbReference>
<dbReference type="EMBL" id="JBBJBU010000004">
    <property type="protein sequence ID" value="KAK7205720.1"/>
    <property type="molecule type" value="Genomic_DNA"/>
</dbReference>
<dbReference type="Proteomes" id="UP001498771">
    <property type="component" value="Unassembled WGS sequence"/>
</dbReference>
<keyword evidence="4" id="KW-0560">Oxidoreductase</keyword>
<name>A0ABR1F7A0_9ASCO</name>